<dbReference type="STRING" id="43335.A0A4U5NLX7"/>
<dbReference type="PANTHER" id="PTHR33385">
    <property type="entry name" value="PROTEIN XRI1"/>
    <property type="match status" value="1"/>
</dbReference>
<reference evidence="1" key="1">
    <citation type="submission" date="2018-10" db="EMBL/GenBank/DDBJ databases">
        <title>Population genomic analysis revealed the cold adaptation of white poplar.</title>
        <authorList>
            <person name="Liu Y.-J."/>
        </authorList>
    </citation>
    <scope>NUCLEOTIDE SEQUENCE [LARGE SCALE GENOMIC DNA]</scope>
    <source>
        <strain evidence="1">PAL-ZL1</strain>
    </source>
</reference>
<organism evidence="1">
    <name type="scientific">Populus alba</name>
    <name type="common">White poplar</name>
    <dbReference type="NCBI Taxonomy" id="43335"/>
    <lineage>
        <taxon>Eukaryota</taxon>
        <taxon>Viridiplantae</taxon>
        <taxon>Streptophyta</taxon>
        <taxon>Embryophyta</taxon>
        <taxon>Tracheophyta</taxon>
        <taxon>Spermatophyta</taxon>
        <taxon>Magnoliopsida</taxon>
        <taxon>eudicotyledons</taxon>
        <taxon>Gunneridae</taxon>
        <taxon>Pentapetalae</taxon>
        <taxon>rosids</taxon>
        <taxon>fabids</taxon>
        <taxon>Malpighiales</taxon>
        <taxon>Salicaceae</taxon>
        <taxon>Saliceae</taxon>
        <taxon>Populus</taxon>
    </lineage>
</organism>
<comment type="caution">
    <text evidence="1">The sequence shown here is derived from an EMBL/GenBank/DDBJ whole genome shotgun (WGS) entry which is preliminary data.</text>
</comment>
<dbReference type="GO" id="GO:0007143">
    <property type="term" value="P:female meiotic nuclear division"/>
    <property type="evidence" value="ECO:0007669"/>
    <property type="project" value="InterPro"/>
</dbReference>
<dbReference type="PANTHER" id="PTHR33385:SF18">
    <property type="entry name" value="XRI1-LIKE PROTEIN"/>
    <property type="match status" value="1"/>
</dbReference>
<protein>
    <submittedName>
        <fullName evidence="1">Uncharacterized protein</fullName>
    </submittedName>
</protein>
<name>A0A4U5NLX7_POPAL</name>
<evidence type="ECO:0000313" key="1">
    <source>
        <dbReference type="EMBL" id="TKR83573.1"/>
    </source>
</evidence>
<accession>A0A4U5NLX7</accession>
<dbReference type="AlphaFoldDB" id="A0A4U5NLX7"/>
<sequence length="268" mass="29576">MAYYKSIGGAGLSSLGWDLQSLGVLRADMSLESDFSTGYLEDALLEFNEPSKRRRLLLFATDHDDQSEKSNHLPESNWNEENFDDWELMSENFSCMSHITGFRGPSVVDELVSTSVSNTSDEANVISEITTPGEKISAPETLDYSSSSSYKDLAATNSFFEKENFPHSADDRENKRRKRVATRVVYPFALVKPGGVEGDMTINDINERILMPPTRPVRHPVGDFACRPCVSADGPGLSGKADGYASAQKLLNATTIQHFYGLNSNGRV</sequence>
<dbReference type="EMBL" id="RCHU01001022">
    <property type="protein sequence ID" value="TKR83573.1"/>
    <property type="molecule type" value="Genomic_DNA"/>
</dbReference>
<dbReference type="InterPro" id="IPR039933">
    <property type="entry name" value="XRI1"/>
</dbReference>
<dbReference type="GO" id="GO:0007140">
    <property type="term" value="P:male meiotic nuclear division"/>
    <property type="evidence" value="ECO:0007669"/>
    <property type="project" value="InterPro"/>
</dbReference>
<gene>
    <name evidence="1" type="ORF">D5086_0000263440</name>
</gene>
<proteinExistence type="predicted"/>